<evidence type="ECO:0000256" key="1">
    <source>
        <dbReference type="SAM" id="MobiDB-lite"/>
    </source>
</evidence>
<keyword evidence="4" id="KW-1185">Reference proteome</keyword>
<dbReference type="PANTHER" id="PTHR42069:SF1">
    <property type="entry name" value="MARVEL DOMAIN-CONTAINING PROTEIN"/>
    <property type="match status" value="1"/>
</dbReference>
<dbReference type="EMBL" id="JBFCZG010000008">
    <property type="protein sequence ID" value="KAL3419424.1"/>
    <property type="molecule type" value="Genomic_DNA"/>
</dbReference>
<feature type="transmembrane region" description="Helical" evidence="2">
    <location>
        <begin position="116"/>
        <end position="143"/>
    </location>
</feature>
<accession>A0ABR4P7Y8</accession>
<sequence length="228" mass="24560">MSDLKDQPVASFQEFDGPPSSNSPASGTTRLVEATRLGLTVLGFVGSVIIVGTAADTLAVYNNTSLSQDFWLPLWPSNFSLQPTIALVTCGCIMLVASALSLAMSKIPALHQKTSILRIVNFTSPIIALIASIIATALCYSINDSSRTFSLQAWSCQWSALDMSVDPHFGILCKESRAALYLTVMMIPLQCLVLVMAGVDLLAEKKRNVGHFDQERKDASRSVSPSMT</sequence>
<dbReference type="PANTHER" id="PTHR42069">
    <property type="entry name" value="HYPHAL ANASTAMOSIS-8 PROTEIN"/>
    <property type="match status" value="1"/>
</dbReference>
<organism evidence="3 4">
    <name type="scientific">Phlyctema vagabunda</name>
    <dbReference type="NCBI Taxonomy" id="108571"/>
    <lineage>
        <taxon>Eukaryota</taxon>
        <taxon>Fungi</taxon>
        <taxon>Dikarya</taxon>
        <taxon>Ascomycota</taxon>
        <taxon>Pezizomycotina</taxon>
        <taxon>Leotiomycetes</taxon>
        <taxon>Helotiales</taxon>
        <taxon>Dermateaceae</taxon>
        <taxon>Phlyctema</taxon>
    </lineage>
</organism>
<feature type="transmembrane region" description="Helical" evidence="2">
    <location>
        <begin position="178"/>
        <end position="203"/>
    </location>
</feature>
<keyword evidence="2" id="KW-0472">Membrane</keyword>
<evidence type="ECO:0000313" key="3">
    <source>
        <dbReference type="EMBL" id="KAL3419424.1"/>
    </source>
</evidence>
<evidence type="ECO:0000256" key="2">
    <source>
        <dbReference type="SAM" id="Phobius"/>
    </source>
</evidence>
<protein>
    <submittedName>
        <fullName evidence="3">Uncharacterized protein</fullName>
    </submittedName>
</protein>
<dbReference type="Proteomes" id="UP001629113">
    <property type="component" value="Unassembled WGS sequence"/>
</dbReference>
<name>A0ABR4P7Y8_9HELO</name>
<proteinExistence type="predicted"/>
<keyword evidence="2" id="KW-0812">Transmembrane</keyword>
<keyword evidence="2" id="KW-1133">Transmembrane helix</keyword>
<comment type="caution">
    <text evidence="3">The sequence shown here is derived from an EMBL/GenBank/DDBJ whole genome shotgun (WGS) entry which is preliminary data.</text>
</comment>
<feature type="region of interest" description="Disordered" evidence="1">
    <location>
        <begin position="1"/>
        <end position="27"/>
    </location>
</feature>
<reference evidence="3 4" key="1">
    <citation type="submission" date="2024-06" db="EMBL/GenBank/DDBJ databases">
        <title>Complete genome of Phlyctema vagabunda strain 19-DSS-EL-015.</title>
        <authorList>
            <person name="Fiorenzani C."/>
        </authorList>
    </citation>
    <scope>NUCLEOTIDE SEQUENCE [LARGE SCALE GENOMIC DNA]</scope>
    <source>
        <strain evidence="3 4">19-DSS-EL-015</strain>
    </source>
</reference>
<evidence type="ECO:0000313" key="4">
    <source>
        <dbReference type="Proteomes" id="UP001629113"/>
    </source>
</evidence>
<feature type="transmembrane region" description="Helical" evidence="2">
    <location>
        <begin position="81"/>
        <end position="104"/>
    </location>
</feature>
<gene>
    <name evidence="3" type="ORF">PVAG01_09645</name>
</gene>
<feature type="transmembrane region" description="Helical" evidence="2">
    <location>
        <begin position="37"/>
        <end position="61"/>
    </location>
</feature>